<evidence type="ECO:0000256" key="2">
    <source>
        <dbReference type="ARBA" id="ARBA00008643"/>
    </source>
</evidence>
<dbReference type="KEGG" id="nau:109212017"/>
<dbReference type="GO" id="GO:0000070">
    <property type="term" value="P:mitotic sister chromatid segregation"/>
    <property type="evidence" value="ECO:0007669"/>
    <property type="project" value="TreeGrafter"/>
</dbReference>
<reference evidence="11" key="1">
    <citation type="submission" date="2016-11" db="EMBL/GenBank/DDBJ databases">
        <title>The genome of Nicotiana attenuata.</title>
        <authorList>
            <person name="Xu S."/>
            <person name="Brockmoeller T."/>
            <person name="Gaquerel E."/>
            <person name="Navarro A."/>
            <person name="Kuhl H."/>
            <person name="Gase K."/>
            <person name="Ling Z."/>
            <person name="Zhou W."/>
            <person name="Kreitzer C."/>
            <person name="Stanke M."/>
            <person name="Tang H."/>
            <person name="Lyons E."/>
            <person name="Pandey P."/>
            <person name="Pandey S.P."/>
            <person name="Timmermann B."/>
            <person name="Baldwin I.T."/>
        </authorList>
    </citation>
    <scope>NUCLEOTIDE SEQUENCE [LARGE SCALE GENOMIC DNA]</scope>
    <source>
        <strain evidence="11">UT</strain>
    </source>
</reference>
<dbReference type="AlphaFoldDB" id="A0A314KHZ0"/>
<protein>
    <submittedName>
        <fullName evidence="11">Protein mis12-like protein</fullName>
    </submittedName>
</protein>
<name>A0A314KHZ0_NICAT</name>
<evidence type="ECO:0000256" key="4">
    <source>
        <dbReference type="ARBA" id="ARBA00022618"/>
    </source>
</evidence>
<comment type="subcellular location">
    <subcellularLocation>
        <location evidence="1">Chromosome</location>
        <location evidence="1">Centromere</location>
        <location evidence="1">Kinetochore</location>
    </subcellularLocation>
</comment>
<dbReference type="EMBL" id="MJEQ01001909">
    <property type="protein sequence ID" value="OIT28933.1"/>
    <property type="molecule type" value="Genomic_DNA"/>
</dbReference>
<gene>
    <name evidence="11" type="primary">MIS12</name>
    <name evidence="11" type="ORF">A4A49_34954</name>
</gene>
<keyword evidence="6" id="KW-0995">Kinetochore</keyword>
<organism evidence="11 12">
    <name type="scientific">Nicotiana attenuata</name>
    <name type="common">Coyote tobacco</name>
    <dbReference type="NCBI Taxonomy" id="49451"/>
    <lineage>
        <taxon>Eukaryota</taxon>
        <taxon>Viridiplantae</taxon>
        <taxon>Streptophyta</taxon>
        <taxon>Embryophyta</taxon>
        <taxon>Tracheophyta</taxon>
        <taxon>Spermatophyta</taxon>
        <taxon>Magnoliopsida</taxon>
        <taxon>eudicotyledons</taxon>
        <taxon>Gunneridae</taxon>
        <taxon>Pentapetalae</taxon>
        <taxon>asterids</taxon>
        <taxon>lamiids</taxon>
        <taxon>Solanales</taxon>
        <taxon>Solanaceae</taxon>
        <taxon>Nicotianoideae</taxon>
        <taxon>Nicotianeae</taxon>
        <taxon>Nicotiana</taxon>
    </lineage>
</organism>
<evidence type="ECO:0000256" key="8">
    <source>
        <dbReference type="ARBA" id="ARBA00023306"/>
    </source>
</evidence>
<dbReference type="Gramene" id="OIT28933">
    <property type="protein sequence ID" value="OIT28933"/>
    <property type="gene ID" value="A4A49_34954"/>
</dbReference>
<dbReference type="STRING" id="49451.A0A314KHZ0"/>
<dbReference type="GO" id="GO:0000444">
    <property type="term" value="C:MIS12/MIND type complex"/>
    <property type="evidence" value="ECO:0007669"/>
    <property type="project" value="TreeGrafter"/>
</dbReference>
<evidence type="ECO:0000313" key="12">
    <source>
        <dbReference type="Proteomes" id="UP000187609"/>
    </source>
</evidence>
<dbReference type="PANTHER" id="PTHR14527:SF2">
    <property type="entry name" value="PROTEIN MIS12 HOMOLOG"/>
    <property type="match status" value="1"/>
</dbReference>
<keyword evidence="3" id="KW-0158">Chromosome</keyword>
<keyword evidence="9" id="KW-0137">Centromere</keyword>
<evidence type="ECO:0000256" key="7">
    <source>
        <dbReference type="ARBA" id="ARBA00023054"/>
    </source>
</evidence>
<evidence type="ECO:0000313" key="11">
    <source>
        <dbReference type="EMBL" id="OIT28933.1"/>
    </source>
</evidence>
<dbReference type="OrthoDB" id="1884855at2759"/>
<evidence type="ECO:0000256" key="5">
    <source>
        <dbReference type="ARBA" id="ARBA00022776"/>
    </source>
</evidence>
<keyword evidence="8" id="KW-0131">Cell cycle</keyword>
<comment type="caution">
    <text evidence="11">The sequence shown here is derived from an EMBL/GenBank/DDBJ whole genome shotgun (WGS) entry which is preliminary data.</text>
</comment>
<dbReference type="GO" id="GO:0005634">
    <property type="term" value="C:nucleus"/>
    <property type="evidence" value="ECO:0007669"/>
    <property type="project" value="InterPro"/>
</dbReference>
<dbReference type="GeneID" id="109212017"/>
<evidence type="ECO:0000256" key="3">
    <source>
        <dbReference type="ARBA" id="ARBA00022454"/>
    </source>
</evidence>
<keyword evidence="4" id="KW-0132">Cell division</keyword>
<keyword evidence="5" id="KW-0498">Mitosis</keyword>
<dbReference type="GO" id="GO:0051301">
    <property type="term" value="P:cell division"/>
    <property type="evidence" value="ECO:0007669"/>
    <property type="project" value="UniProtKB-KW"/>
</dbReference>
<evidence type="ECO:0000256" key="10">
    <source>
        <dbReference type="SAM" id="Coils"/>
    </source>
</evidence>
<dbReference type="SMR" id="A0A314KHZ0"/>
<dbReference type="PANTHER" id="PTHR14527">
    <property type="entry name" value="PROTEIN MIS12 HOMOLOG"/>
    <property type="match status" value="1"/>
</dbReference>
<dbReference type="Pfam" id="PF05859">
    <property type="entry name" value="Mis12"/>
    <property type="match status" value="1"/>
</dbReference>
<feature type="coiled-coil region" evidence="10">
    <location>
        <begin position="123"/>
        <end position="150"/>
    </location>
</feature>
<keyword evidence="7 10" id="KW-0175">Coiled coil</keyword>
<evidence type="ECO:0000256" key="1">
    <source>
        <dbReference type="ARBA" id="ARBA00004629"/>
    </source>
</evidence>
<accession>A0A314KHZ0</accession>
<evidence type="ECO:0000256" key="6">
    <source>
        <dbReference type="ARBA" id="ARBA00022838"/>
    </source>
</evidence>
<evidence type="ECO:0000256" key="9">
    <source>
        <dbReference type="ARBA" id="ARBA00023328"/>
    </source>
</evidence>
<proteinExistence type="inferred from homology"/>
<keyword evidence="12" id="KW-1185">Reference proteome</keyword>
<comment type="similarity">
    <text evidence="2">Belongs to the mis12 family.</text>
</comment>
<dbReference type="GO" id="GO:0051382">
    <property type="term" value="P:kinetochore assembly"/>
    <property type="evidence" value="ECO:0007669"/>
    <property type="project" value="TreeGrafter"/>
</dbReference>
<dbReference type="Proteomes" id="UP000187609">
    <property type="component" value="Unassembled WGS sequence"/>
</dbReference>
<sequence>MEGSESEKVFDSLNLNPKHFVNEALNIVDELVDDAFDFFHREAANLLKTEGTNRSEDLKEGVAQIKNMVQLTLDKRLSLWEKYCLHQCFKVPQGFSLPKADGPSGDTSFDINAVENPELDEKLDFLRNKISEVGKESAELNRELQALERQSMLSGHSAASLAEALELYQQLAVDEKFEELVRTASDFQTKVENLATRMVENSEHRRAKRIRTSNGEMFRLSNDGGLLSATLEELQEFGDDIKSLRD</sequence>
<dbReference type="InterPro" id="IPR008685">
    <property type="entry name" value="Centromere_Mis12"/>
</dbReference>